<keyword evidence="1" id="KW-0805">Transcription regulation</keyword>
<evidence type="ECO:0000313" key="9">
    <source>
        <dbReference type="Proteomes" id="UP000256877"/>
    </source>
</evidence>
<keyword evidence="2" id="KW-0238">DNA-binding</keyword>
<dbReference type="PROSITE" id="PS50956">
    <property type="entry name" value="HTH_ASNC_2"/>
    <property type="match status" value="1"/>
</dbReference>
<evidence type="ECO:0000313" key="6">
    <source>
        <dbReference type="EMBL" id="HII46572.1"/>
    </source>
</evidence>
<evidence type="ECO:0000256" key="4">
    <source>
        <dbReference type="ARBA" id="ARBA00029440"/>
    </source>
</evidence>
<dbReference type="InterPro" id="IPR019887">
    <property type="entry name" value="Tscrpt_reg_AsnC/Lrp_C"/>
</dbReference>
<evidence type="ECO:0000256" key="2">
    <source>
        <dbReference type="ARBA" id="ARBA00023125"/>
    </source>
</evidence>
<comment type="pathway">
    <text evidence="4">Amino-acid biosynthesis.</text>
</comment>
<dbReference type="Pfam" id="PF13412">
    <property type="entry name" value="HTH_24"/>
    <property type="match status" value="1"/>
</dbReference>
<proteinExistence type="predicted"/>
<dbReference type="OrthoDB" id="6995at2157"/>
<dbReference type="SUPFAM" id="SSF46785">
    <property type="entry name" value="Winged helix' DNA-binding domain"/>
    <property type="match status" value="1"/>
</dbReference>
<dbReference type="InterPro" id="IPR036388">
    <property type="entry name" value="WH-like_DNA-bd_sf"/>
</dbReference>
<dbReference type="Gene3D" id="3.30.70.920">
    <property type="match status" value="1"/>
</dbReference>
<sequence>MDEIDRKLITLLQANGKKTLQELSEEIGKPKTTLAARIKKLENDGVIIGYKAVVNPFALGYKLLAFVLVSVRRGAAPKEAKPLQLEVAEKVLAECNGEGGLPYVEEAYVITGPYDLLFKVWSRDVKQLSTFLVTYLASNPDIQRTETLIVLEIVDDWRRRVMPPATTG</sequence>
<dbReference type="Proteomes" id="UP000651120">
    <property type="component" value="Unassembled WGS sequence"/>
</dbReference>
<dbReference type="InterPro" id="IPR011008">
    <property type="entry name" value="Dimeric_a/b-barrel"/>
</dbReference>
<dbReference type="Proteomes" id="UP000256877">
    <property type="component" value="Unassembled WGS sequence"/>
</dbReference>
<dbReference type="InterPro" id="IPR050684">
    <property type="entry name" value="HTH-Siroheme_Decarb"/>
</dbReference>
<reference evidence="9 10" key="1">
    <citation type="submission" date="2017-07" db="EMBL/GenBank/DDBJ databases">
        <title>Draft genome sequence of aerobic hyperthermophilic archaea, Pyrobaculum aerophilum YKB31 and YKB32.</title>
        <authorList>
            <person name="Mochizuki T."/>
            <person name="Berliner A.J."/>
            <person name="Yoshida-Takashima Y."/>
            <person name="Takaki Y."/>
            <person name="Nunoura T."/>
            <person name="Takai K."/>
        </authorList>
    </citation>
    <scope>NUCLEOTIDE SEQUENCE [LARGE SCALE GENOMIC DNA]</scope>
    <source>
        <strain evidence="7 10">YKB31</strain>
        <strain evidence="8 9">YKB32</strain>
    </source>
</reference>
<dbReference type="SMART" id="SM00344">
    <property type="entry name" value="HTH_ASNC"/>
    <property type="match status" value="1"/>
</dbReference>
<organism evidence="8 9">
    <name type="scientific">Pyrobaculum aerophilum</name>
    <dbReference type="NCBI Taxonomy" id="13773"/>
    <lineage>
        <taxon>Archaea</taxon>
        <taxon>Thermoproteota</taxon>
        <taxon>Thermoprotei</taxon>
        <taxon>Thermoproteales</taxon>
        <taxon>Thermoproteaceae</taxon>
        <taxon>Pyrobaculum</taxon>
    </lineage>
</organism>
<dbReference type="InterPro" id="IPR000485">
    <property type="entry name" value="AsnC-type_HTH_dom"/>
</dbReference>
<evidence type="ECO:0000259" key="5">
    <source>
        <dbReference type="PROSITE" id="PS50956"/>
    </source>
</evidence>
<feature type="domain" description="HTH asnC-type" evidence="5">
    <location>
        <begin position="1"/>
        <end position="62"/>
    </location>
</feature>
<dbReference type="CDD" id="cd00090">
    <property type="entry name" value="HTH_ARSR"/>
    <property type="match status" value="1"/>
</dbReference>
<dbReference type="Proteomes" id="UP000257123">
    <property type="component" value="Unassembled WGS sequence"/>
</dbReference>
<dbReference type="InterPro" id="IPR011991">
    <property type="entry name" value="ArsR-like_HTH"/>
</dbReference>
<evidence type="ECO:0000313" key="7">
    <source>
        <dbReference type="EMBL" id="RFA93487.1"/>
    </source>
</evidence>
<dbReference type="SUPFAM" id="SSF54909">
    <property type="entry name" value="Dimeric alpha+beta barrel"/>
    <property type="match status" value="1"/>
</dbReference>
<protein>
    <submittedName>
        <fullName evidence="8">Lrp/AsnC family transcriptional regulator</fullName>
    </submittedName>
</protein>
<dbReference type="InterPro" id="IPR036390">
    <property type="entry name" value="WH_DNA-bd_sf"/>
</dbReference>
<dbReference type="OMA" id="GPSKLHM"/>
<name>A0A371QY47_9CREN</name>
<evidence type="ECO:0000256" key="3">
    <source>
        <dbReference type="ARBA" id="ARBA00023163"/>
    </source>
</evidence>
<evidence type="ECO:0000313" key="8">
    <source>
        <dbReference type="EMBL" id="RFA95650.1"/>
    </source>
</evidence>
<dbReference type="RefSeq" id="WP_011009408.1">
    <property type="nucleotide sequence ID" value="NZ_DUJP01000016.1"/>
</dbReference>
<dbReference type="GO" id="GO:0043565">
    <property type="term" value="F:sequence-specific DNA binding"/>
    <property type="evidence" value="ECO:0007669"/>
    <property type="project" value="InterPro"/>
</dbReference>
<dbReference type="PRINTS" id="PR00033">
    <property type="entry name" value="HTHASNC"/>
</dbReference>
<accession>A0A371QY47</accession>
<reference evidence="6" key="2">
    <citation type="journal article" date="2020" name="bioRxiv">
        <title>A rank-normalized archaeal taxonomy based on genome phylogeny resolves widespread incomplete and uneven classifications.</title>
        <authorList>
            <person name="Rinke C."/>
            <person name="Chuvochina M."/>
            <person name="Mussig A.J."/>
            <person name="Chaumeil P.-A."/>
            <person name="Waite D.W."/>
            <person name="Whitman W.B."/>
            <person name="Parks D.H."/>
            <person name="Hugenholtz P."/>
        </authorList>
    </citation>
    <scope>NUCLEOTIDE SEQUENCE</scope>
    <source>
        <strain evidence="6">UBA8839</strain>
    </source>
</reference>
<dbReference type="EMBL" id="NMUE01000061">
    <property type="protein sequence ID" value="RFA93487.1"/>
    <property type="molecule type" value="Genomic_DNA"/>
</dbReference>
<dbReference type="EMBL" id="DUJP01000016">
    <property type="protein sequence ID" value="HII46572.1"/>
    <property type="molecule type" value="Genomic_DNA"/>
</dbReference>
<dbReference type="EMBL" id="NMUF01000053">
    <property type="protein sequence ID" value="RFA95650.1"/>
    <property type="molecule type" value="Genomic_DNA"/>
</dbReference>
<dbReference type="GeneID" id="1466071"/>
<dbReference type="Gene3D" id="1.10.10.10">
    <property type="entry name" value="Winged helix-like DNA-binding domain superfamily/Winged helix DNA-binding domain"/>
    <property type="match status" value="1"/>
</dbReference>
<evidence type="ECO:0000256" key="1">
    <source>
        <dbReference type="ARBA" id="ARBA00023015"/>
    </source>
</evidence>
<keyword evidence="3" id="KW-0804">Transcription</keyword>
<dbReference type="PANTHER" id="PTHR43413">
    <property type="entry name" value="TRANSCRIPTIONAL REGULATOR, ASNC FAMILY"/>
    <property type="match status" value="1"/>
</dbReference>
<evidence type="ECO:0000313" key="10">
    <source>
        <dbReference type="Proteomes" id="UP000257123"/>
    </source>
</evidence>
<dbReference type="AlphaFoldDB" id="A0A371QY47"/>
<dbReference type="InterPro" id="IPR019888">
    <property type="entry name" value="Tscrpt_reg_AsnC-like"/>
</dbReference>
<comment type="caution">
    <text evidence="8">The sequence shown here is derived from an EMBL/GenBank/DDBJ whole genome shotgun (WGS) entry which is preliminary data.</text>
</comment>
<dbReference type="PANTHER" id="PTHR43413:SF6">
    <property type="entry name" value="REGULATORY PROTEIN ASNC"/>
    <property type="match status" value="1"/>
</dbReference>
<gene>
    <name evidence="7" type="ORF">CGL51_12785</name>
    <name evidence="8" type="ORF">CGL52_12540</name>
    <name evidence="6" type="ORF">HA333_03730</name>
</gene>
<dbReference type="Pfam" id="PF01037">
    <property type="entry name" value="AsnC_trans_reg"/>
    <property type="match status" value="1"/>
</dbReference>